<evidence type="ECO:0008006" key="3">
    <source>
        <dbReference type="Google" id="ProtNLM"/>
    </source>
</evidence>
<dbReference type="InterPro" id="IPR000408">
    <property type="entry name" value="Reg_chr_condens"/>
</dbReference>
<dbReference type="InterPro" id="IPR051553">
    <property type="entry name" value="Ran_GTPase-activating"/>
</dbReference>
<dbReference type="PANTHER" id="PTHR45982">
    <property type="entry name" value="REGULATOR OF CHROMOSOME CONDENSATION"/>
    <property type="match status" value="1"/>
</dbReference>
<dbReference type="GO" id="GO:0005085">
    <property type="term" value="F:guanyl-nucleotide exchange factor activity"/>
    <property type="evidence" value="ECO:0007669"/>
    <property type="project" value="TreeGrafter"/>
</dbReference>
<name>A0A2S9XXD3_9BACT</name>
<dbReference type="Proteomes" id="UP000237968">
    <property type="component" value="Unassembled WGS sequence"/>
</dbReference>
<protein>
    <recommendedName>
        <fullName evidence="3">Regulator of chromosome condensation (RCC1) repeat protein</fullName>
    </recommendedName>
</protein>
<organism evidence="1 2">
    <name type="scientific">Enhygromyxa salina</name>
    <dbReference type="NCBI Taxonomy" id="215803"/>
    <lineage>
        <taxon>Bacteria</taxon>
        <taxon>Pseudomonadati</taxon>
        <taxon>Myxococcota</taxon>
        <taxon>Polyangia</taxon>
        <taxon>Nannocystales</taxon>
        <taxon>Nannocystaceae</taxon>
        <taxon>Enhygromyxa</taxon>
    </lineage>
</organism>
<evidence type="ECO:0000313" key="2">
    <source>
        <dbReference type="Proteomes" id="UP000237968"/>
    </source>
</evidence>
<dbReference type="Gene3D" id="2.130.10.30">
    <property type="entry name" value="Regulator of chromosome condensation 1/beta-lactamase-inhibitor protein II"/>
    <property type="match status" value="2"/>
</dbReference>
<dbReference type="SUPFAM" id="SSF50985">
    <property type="entry name" value="RCC1/BLIP-II"/>
    <property type="match status" value="1"/>
</dbReference>
<comment type="caution">
    <text evidence="1">The sequence shown here is derived from an EMBL/GenBank/DDBJ whole genome shotgun (WGS) entry which is preliminary data.</text>
</comment>
<reference evidence="1 2" key="1">
    <citation type="submission" date="2018-03" db="EMBL/GenBank/DDBJ databases">
        <title>Draft Genome Sequences of the Obligatory Marine Myxobacteria Enhygromyxa salina SWB005.</title>
        <authorList>
            <person name="Poehlein A."/>
            <person name="Moghaddam J.A."/>
            <person name="Harms H."/>
            <person name="Alanjari M."/>
            <person name="Koenig G.M."/>
            <person name="Daniel R."/>
            <person name="Schaeberle T.F."/>
        </authorList>
    </citation>
    <scope>NUCLEOTIDE SEQUENCE [LARGE SCALE GENOMIC DNA]</scope>
    <source>
        <strain evidence="1 2">SWB005</strain>
    </source>
</reference>
<dbReference type="Pfam" id="PF13540">
    <property type="entry name" value="RCC1_2"/>
    <property type="match status" value="3"/>
</dbReference>
<evidence type="ECO:0000313" key="1">
    <source>
        <dbReference type="EMBL" id="PRP97529.1"/>
    </source>
</evidence>
<dbReference type="AlphaFoldDB" id="A0A2S9XXD3"/>
<dbReference type="PROSITE" id="PS50012">
    <property type="entry name" value="RCC1_3"/>
    <property type="match status" value="2"/>
</dbReference>
<gene>
    <name evidence="1" type="ORF">ENSA5_33260</name>
</gene>
<keyword evidence="2" id="KW-1185">Reference proteome</keyword>
<dbReference type="EMBL" id="PVNK01000153">
    <property type="protein sequence ID" value="PRP97529.1"/>
    <property type="molecule type" value="Genomic_DNA"/>
</dbReference>
<dbReference type="GO" id="GO:0005737">
    <property type="term" value="C:cytoplasm"/>
    <property type="evidence" value="ECO:0007669"/>
    <property type="project" value="TreeGrafter"/>
</dbReference>
<accession>A0A2S9XXD3</accession>
<proteinExistence type="predicted"/>
<dbReference type="PANTHER" id="PTHR45982:SF1">
    <property type="entry name" value="REGULATOR OF CHROMOSOME CONDENSATION"/>
    <property type="match status" value="1"/>
</dbReference>
<dbReference type="InterPro" id="IPR009091">
    <property type="entry name" value="RCC1/BLIP-II"/>
</dbReference>
<sequence length="420" mass="42608">MASTILLGLLSSCGGDEVPAPAETTLVTFPNSSATCEITAGELRCWGFNDKGLLGYGHTNSVGDDEDPCGLGPVPLGGESVRGLFRIGGASRCAITDTGRARCWGSSFAGEVLTDPNEPAEAGPRLAAEVELLQLVGGSEHACALLAGGSVRCWGQSDLLGQGDGLDRALELGPSGEGDLSELPDVPLGGPARTLVAGSSGAGSFTCALLEAGAVRCWGTEPTLGYGDAQVVGDDETPEQVGDVPLGGPATSLVAGRGALCAGLDDGSLRCWGRAAPYGVLGYGDIFADTDMVGDDETPEQMGPIEIGEAVEAVYMGDNRTCVLLEGGRVRCWGDGLPGVLGYGPEVTRLYSPPPDDIELGGPVRDLALGRNHGCAVLEAGGIRCWGHNSKGQLGLGDTSSIGVEGLPADVPIRPSCEGS</sequence>